<organism evidence="1 2">
    <name type="scientific">Dallia pectoralis</name>
    <name type="common">Alaska blackfish</name>
    <dbReference type="NCBI Taxonomy" id="75939"/>
    <lineage>
        <taxon>Eukaryota</taxon>
        <taxon>Metazoa</taxon>
        <taxon>Chordata</taxon>
        <taxon>Craniata</taxon>
        <taxon>Vertebrata</taxon>
        <taxon>Euteleostomi</taxon>
        <taxon>Actinopterygii</taxon>
        <taxon>Neopterygii</taxon>
        <taxon>Teleostei</taxon>
        <taxon>Protacanthopterygii</taxon>
        <taxon>Esociformes</taxon>
        <taxon>Umbridae</taxon>
        <taxon>Dallia</taxon>
    </lineage>
</organism>
<keyword evidence="2" id="KW-1185">Reference proteome</keyword>
<proteinExistence type="predicted"/>
<evidence type="ECO:0000313" key="2">
    <source>
        <dbReference type="Proteomes" id="UP001157502"/>
    </source>
</evidence>
<reference evidence="1" key="1">
    <citation type="submission" date="2021-05" db="EMBL/GenBank/DDBJ databases">
        <authorList>
            <person name="Pan Q."/>
            <person name="Jouanno E."/>
            <person name="Zahm M."/>
            <person name="Klopp C."/>
            <person name="Cabau C."/>
            <person name="Louis A."/>
            <person name="Berthelot C."/>
            <person name="Parey E."/>
            <person name="Roest Crollius H."/>
            <person name="Montfort J."/>
            <person name="Robinson-Rechavi M."/>
            <person name="Bouchez O."/>
            <person name="Lampietro C."/>
            <person name="Lopez Roques C."/>
            <person name="Donnadieu C."/>
            <person name="Postlethwait J."/>
            <person name="Bobe J."/>
            <person name="Dillon D."/>
            <person name="Chandos A."/>
            <person name="von Hippel F."/>
            <person name="Guiguen Y."/>
        </authorList>
    </citation>
    <scope>NUCLEOTIDE SEQUENCE</scope>
    <source>
        <strain evidence="1">YG-Jan2019</strain>
    </source>
</reference>
<comment type="caution">
    <text evidence="1">The sequence shown here is derived from an EMBL/GenBank/DDBJ whole genome shotgun (WGS) entry which is preliminary data.</text>
</comment>
<dbReference type="EMBL" id="CM055757">
    <property type="protein sequence ID" value="KAJ7989183.1"/>
    <property type="molecule type" value="Genomic_DNA"/>
</dbReference>
<accession>A0ACC2FCP4</accession>
<protein>
    <submittedName>
        <fullName evidence="1">Uncharacterized protein</fullName>
    </submittedName>
</protein>
<name>A0ACC2FCP4_DALPE</name>
<gene>
    <name evidence="1" type="ORF">DPEC_G00316870</name>
</gene>
<sequence>MLNEDGWCLLERNPPTAARSWPHLRGCLSVTHAAQVHDGPSVVPLSTPPPQVIGNDFGCRVGAQTFTLTPLPKSRSSRFGLSPSRLRLINMSRDSASTWNTRDTPPKNIFAAINLRINRNK</sequence>
<evidence type="ECO:0000313" key="1">
    <source>
        <dbReference type="EMBL" id="KAJ7989183.1"/>
    </source>
</evidence>
<dbReference type="Proteomes" id="UP001157502">
    <property type="component" value="Chromosome 30"/>
</dbReference>